<evidence type="ECO:0000313" key="3">
    <source>
        <dbReference type="EMBL" id="KAK9676870.1"/>
    </source>
</evidence>
<sequence>MALSFARCFFFFLLIISFLIQIHAREAKFFSKVTKTTKEKVDSISISPILSPSPAPAPAESEVVEHGYGLYGRDPYENIPKNTVKDTEKLVFEEKYVPAEELSRDSNSDSLEKGYSKDGFERNEYQYTPTTENPTNTPIVGEEKYVHPTNEEFRNNNEYVSEKQGMSDTRFLENGRYYYYDIGQNNKEVVNNNNYNYVRNNEGNEGYVPQKQGMSDTKYLENGKYFYDLQNEEGVKEKSDVLFNDNNNENEQFQEERHGMSDTRYLNNGNYFYDVKNENENDNKAYNNGYVNDNQGYSSFEGNTNKYPNEYVSQGKKGNYGPKKFPNEYDTMEEYDREQGYVDPQDVYVP</sequence>
<dbReference type="InterPro" id="IPR040290">
    <property type="entry name" value="Prot_E6-like"/>
</dbReference>
<dbReference type="Proteomes" id="UP001443914">
    <property type="component" value="Unassembled WGS sequence"/>
</dbReference>
<dbReference type="EMBL" id="JBDFQZ010000011">
    <property type="protein sequence ID" value="KAK9676870.1"/>
    <property type="molecule type" value="Genomic_DNA"/>
</dbReference>
<feature type="signal peptide" evidence="2">
    <location>
        <begin position="1"/>
        <end position="24"/>
    </location>
</feature>
<dbReference type="PANTHER" id="PTHR35274">
    <property type="entry name" value="E6-LIKE PROTEIN"/>
    <property type="match status" value="1"/>
</dbReference>
<accession>A0AAW1HLI0</accession>
<proteinExistence type="predicted"/>
<keyword evidence="2" id="KW-0732">Signal</keyword>
<dbReference type="AlphaFoldDB" id="A0AAW1HLI0"/>
<dbReference type="PANTHER" id="PTHR35274:SF2">
    <property type="entry name" value="E6-LIKE PROTEIN"/>
    <property type="match status" value="1"/>
</dbReference>
<name>A0AAW1HLI0_SAPOF</name>
<organism evidence="3 4">
    <name type="scientific">Saponaria officinalis</name>
    <name type="common">Common soapwort</name>
    <name type="synonym">Lychnis saponaria</name>
    <dbReference type="NCBI Taxonomy" id="3572"/>
    <lineage>
        <taxon>Eukaryota</taxon>
        <taxon>Viridiplantae</taxon>
        <taxon>Streptophyta</taxon>
        <taxon>Embryophyta</taxon>
        <taxon>Tracheophyta</taxon>
        <taxon>Spermatophyta</taxon>
        <taxon>Magnoliopsida</taxon>
        <taxon>eudicotyledons</taxon>
        <taxon>Gunneridae</taxon>
        <taxon>Pentapetalae</taxon>
        <taxon>Caryophyllales</taxon>
        <taxon>Caryophyllaceae</taxon>
        <taxon>Caryophylleae</taxon>
        <taxon>Saponaria</taxon>
    </lineage>
</organism>
<gene>
    <name evidence="3" type="ORF">RND81_11G106500</name>
</gene>
<evidence type="ECO:0000256" key="1">
    <source>
        <dbReference type="SAM" id="MobiDB-lite"/>
    </source>
</evidence>
<feature type="compositionally biased region" description="Polar residues" evidence="1">
    <location>
        <begin position="296"/>
        <end position="307"/>
    </location>
</feature>
<keyword evidence="4" id="KW-1185">Reference proteome</keyword>
<evidence type="ECO:0000313" key="4">
    <source>
        <dbReference type="Proteomes" id="UP001443914"/>
    </source>
</evidence>
<protein>
    <recommendedName>
        <fullName evidence="5">Protein E6-like</fullName>
    </recommendedName>
</protein>
<evidence type="ECO:0000256" key="2">
    <source>
        <dbReference type="SAM" id="SignalP"/>
    </source>
</evidence>
<comment type="caution">
    <text evidence="3">The sequence shown here is derived from an EMBL/GenBank/DDBJ whole genome shotgun (WGS) entry which is preliminary data.</text>
</comment>
<feature type="chain" id="PRO_5043844722" description="Protein E6-like" evidence="2">
    <location>
        <begin position="25"/>
        <end position="350"/>
    </location>
</feature>
<evidence type="ECO:0008006" key="5">
    <source>
        <dbReference type="Google" id="ProtNLM"/>
    </source>
</evidence>
<feature type="region of interest" description="Disordered" evidence="1">
    <location>
        <begin position="296"/>
        <end position="350"/>
    </location>
</feature>
<reference evidence="3" key="1">
    <citation type="submission" date="2024-03" db="EMBL/GenBank/DDBJ databases">
        <title>WGS assembly of Saponaria officinalis var. Norfolk2.</title>
        <authorList>
            <person name="Jenkins J."/>
            <person name="Shu S."/>
            <person name="Grimwood J."/>
            <person name="Barry K."/>
            <person name="Goodstein D."/>
            <person name="Schmutz J."/>
            <person name="Leebens-Mack J."/>
            <person name="Osbourn A."/>
        </authorList>
    </citation>
    <scope>NUCLEOTIDE SEQUENCE [LARGE SCALE GENOMIC DNA]</scope>
    <source>
        <strain evidence="3">JIC</strain>
    </source>
</reference>